<evidence type="ECO:0000256" key="4">
    <source>
        <dbReference type="ARBA" id="ARBA00022842"/>
    </source>
</evidence>
<dbReference type="InterPro" id="IPR006355">
    <property type="entry name" value="LHPP/HDHD2"/>
</dbReference>
<dbReference type="KEGG" id="tvd:SG34_033205"/>
<evidence type="ECO:0000313" key="7">
    <source>
        <dbReference type="Proteomes" id="UP000032352"/>
    </source>
</evidence>
<keyword evidence="3" id="KW-0479">Metal-binding</keyword>
<accession>A0AAF0CDQ6</accession>
<evidence type="ECO:0000256" key="1">
    <source>
        <dbReference type="ARBA" id="ARBA00001946"/>
    </source>
</evidence>
<dbReference type="GO" id="GO:0016791">
    <property type="term" value="F:phosphatase activity"/>
    <property type="evidence" value="ECO:0007669"/>
    <property type="project" value="InterPro"/>
</dbReference>
<evidence type="ECO:0000313" key="6">
    <source>
        <dbReference type="EMBL" id="WDE08760.1"/>
    </source>
</evidence>
<dbReference type="Gene3D" id="3.40.50.1000">
    <property type="entry name" value="HAD superfamily/HAD-like"/>
    <property type="match status" value="2"/>
</dbReference>
<keyword evidence="7" id="KW-1185">Reference proteome</keyword>
<dbReference type="InterPro" id="IPR023214">
    <property type="entry name" value="HAD_sf"/>
</dbReference>
<dbReference type="SUPFAM" id="SSF56784">
    <property type="entry name" value="HAD-like"/>
    <property type="match status" value="1"/>
</dbReference>
<dbReference type="AlphaFoldDB" id="A0AAF0CDQ6"/>
<organism evidence="6 7">
    <name type="scientific">Thalassomonas viridans</name>
    <dbReference type="NCBI Taxonomy" id="137584"/>
    <lineage>
        <taxon>Bacteria</taxon>
        <taxon>Pseudomonadati</taxon>
        <taxon>Pseudomonadota</taxon>
        <taxon>Gammaproteobacteria</taxon>
        <taxon>Alteromonadales</taxon>
        <taxon>Colwelliaceae</taxon>
        <taxon>Thalassomonas</taxon>
    </lineage>
</organism>
<dbReference type="SFLD" id="SFLDG01129">
    <property type="entry name" value="C1.5:_HAD__Beta-PGM__Phosphata"/>
    <property type="match status" value="1"/>
</dbReference>
<name>A0AAF0CDQ6_9GAMM</name>
<reference evidence="6 7" key="1">
    <citation type="journal article" date="2015" name="Genome Announc.">
        <title>Draft Genome Sequences of Marine Isolates of Thalassomonas viridans and Thalassomonas actiniarum.</title>
        <authorList>
            <person name="Olonade I."/>
            <person name="van Zyl L.J."/>
            <person name="Trindade M."/>
        </authorList>
    </citation>
    <scope>NUCLEOTIDE SEQUENCE [LARGE SCALE GENOMIC DNA]</scope>
    <source>
        <strain evidence="6 7">XOM25</strain>
    </source>
</reference>
<dbReference type="EMBL" id="CP059734">
    <property type="protein sequence ID" value="WDE08760.1"/>
    <property type="molecule type" value="Genomic_DNA"/>
</dbReference>
<dbReference type="SFLD" id="SFLDS00003">
    <property type="entry name" value="Haloacid_Dehalogenase"/>
    <property type="match status" value="1"/>
</dbReference>
<proteinExistence type="inferred from homology"/>
<sequence>MFKAIFFDLSGVLYDGTRVIPGAVAAIQQAQQSHLQVRFVTNTSRMTSRQVLLGLQNMGFELTADQLFSAPVAAKALALANNWRPYCLVHRNLKDEFADLNQENPDAVIIGDAEQDFCYENLNYAFQLCRAGAPLVGIGRNRYFKLDGKLHLDAGPFISAIEYAASVQAIIMGKPSADFFNQISVSTGVKNDEILMVGDDVFGDIEGALKSGMHACLVKTGKYQTGDENLIAGQFSCADSVTQAVELALG</sequence>
<keyword evidence="6" id="KW-0378">Hydrolase</keyword>
<dbReference type="InterPro" id="IPR036412">
    <property type="entry name" value="HAD-like_sf"/>
</dbReference>
<dbReference type="Pfam" id="PF13242">
    <property type="entry name" value="Hydrolase_like"/>
    <property type="match status" value="1"/>
</dbReference>
<dbReference type="Proteomes" id="UP000032352">
    <property type="component" value="Chromosome pTvir"/>
</dbReference>
<keyword evidence="4" id="KW-0460">Magnesium</keyword>
<dbReference type="GO" id="GO:0046872">
    <property type="term" value="F:metal ion binding"/>
    <property type="evidence" value="ECO:0007669"/>
    <property type="project" value="UniProtKB-KW"/>
</dbReference>
<evidence type="ECO:0000256" key="3">
    <source>
        <dbReference type="ARBA" id="ARBA00022723"/>
    </source>
</evidence>
<comment type="cofactor">
    <cofactor evidence="1">
        <name>Mg(2+)</name>
        <dbReference type="ChEBI" id="CHEBI:18420"/>
    </cofactor>
</comment>
<protein>
    <recommendedName>
        <fullName evidence="5">Haloacid dehalogenase-like hydrolase domain-containing protein 2</fullName>
    </recommendedName>
</protein>
<dbReference type="NCBIfam" id="TIGR01458">
    <property type="entry name" value="HAD-SF-IIA-hyp3"/>
    <property type="match status" value="1"/>
</dbReference>
<dbReference type="InterPro" id="IPR006357">
    <property type="entry name" value="HAD-SF_hydro_IIA"/>
</dbReference>
<dbReference type="Pfam" id="PF13344">
    <property type="entry name" value="Hydrolase_6"/>
    <property type="match status" value="1"/>
</dbReference>
<dbReference type="GO" id="GO:0005737">
    <property type="term" value="C:cytoplasm"/>
    <property type="evidence" value="ECO:0007669"/>
    <property type="project" value="TreeGrafter"/>
</dbReference>
<dbReference type="NCBIfam" id="TIGR01460">
    <property type="entry name" value="HAD-SF-IIA"/>
    <property type="match status" value="1"/>
</dbReference>
<reference evidence="6 7" key="2">
    <citation type="journal article" date="2022" name="Mar. Drugs">
        <title>Bioassay-Guided Fractionation Leads to the Detection of Cholic Acid Generated by the Rare Thalassomonas sp.</title>
        <authorList>
            <person name="Pheiffer F."/>
            <person name="Schneider Y.K."/>
            <person name="Hansen E.H."/>
            <person name="Andersen J.H."/>
            <person name="Isaksson J."/>
            <person name="Busche T."/>
            <person name="R C."/>
            <person name="Kalinowski J."/>
            <person name="Zyl L.V."/>
            <person name="Trindade M."/>
        </authorList>
    </citation>
    <scope>NUCLEOTIDE SEQUENCE [LARGE SCALE GENOMIC DNA]</scope>
    <source>
        <strain evidence="6 7">XOM25</strain>
    </source>
</reference>
<comment type="similarity">
    <text evidence="2">Belongs to the HAD-like hydrolase superfamily.</text>
</comment>
<gene>
    <name evidence="6" type="ORF">SG34_033205</name>
</gene>
<dbReference type="PANTHER" id="PTHR19288:SF46">
    <property type="entry name" value="HALOACID DEHALOGENASE-LIKE HYDROLASE DOMAIN-CONTAINING PROTEIN 2"/>
    <property type="match status" value="1"/>
</dbReference>
<evidence type="ECO:0000256" key="2">
    <source>
        <dbReference type="ARBA" id="ARBA00007958"/>
    </source>
</evidence>
<dbReference type="PANTHER" id="PTHR19288">
    <property type="entry name" value="4-NITROPHENYLPHOSPHATASE-RELATED"/>
    <property type="match status" value="1"/>
</dbReference>
<dbReference type="RefSeq" id="WP_044836462.1">
    <property type="nucleotide sequence ID" value="NZ_CP059734.1"/>
</dbReference>
<evidence type="ECO:0000256" key="5">
    <source>
        <dbReference type="ARBA" id="ARBA00039666"/>
    </source>
</evidence>